<dbReference type="Proteomes" id="UP001176961">
    <property type="component" value="Unassembled WGS sequence"/>
</dbReference>
<gene>
    <name evidence="2" type="ORF">CYNAS_LOCUS3208</name>
</gene>
<proteinExistence type="predicted"/>
<reference evidence="2" key="1">
    <citation type="submission" date="2023-07" db="EMBL/GenBank/DDBJ databases">
        <authorList>
            <consortium name="CYATHOMIX"/>
        </authorList>
    </citation>
    <scope>NUCLEOTIDE SEQUENCE</scope>
    <source>
        <strain evidence="2">N/A</strain>
    </source>
</reference>
<dbReference type="EMBL" id="CATQJL010000001">
    <property type="protein sequence ID" value="CAJ0591225.1"/>
    <property type="molecule type" value="Genomic_DNA"/>
</dbReference>
<feature type="signal peptide" evidence="1">
    <location>
        <begin position="1"/>
        <end position="17"/>
    </location>
</feature>
<feature type="non-terminal residue" evidence="2">
    <location>
        <position position="1"/>
    </location>
</feature>
<accession>A0AA36DQN5</accession>
<evidence type="ECO:0000256" key="1">
    <source>
        <dbReference type="SAM" id="SignalP"/>
    </source>
</evidence>
<sequence>VCSCWAILIHFVALTSGTECWPGPKNATPWYLLLNWTSIFLLDNGRDRRYEASRSRSFAPTPTGRPTVPLLVSG</sequence>
<keyword evidence="1" id="KW-0732">Signal</keyword>
<organism evidence="2 3">
    <name type="scientific">Cylicocyclus nassatus</name>
    <name type="common">Nematode worm</name>
    <dbReference type="NCBI Taxonomy" id="53992"/>
    <lineage>
        <taxon>Eukaryota</taxon>
        <taxon>Metazoa</taxon>
        <taxon>Ecdysozoa</taxon>
        <taxon>Nematoda</taxon>
        <taxon>Chromadorea</taxon>
        <taxon>Rhabditida</taxon>
        <taxon>Rhabditina</taxon>
        <taxon>Rhabditomorpha</taxon>
        <taxon>Strongyloidea</taxon>
        <taxon>Strongylidae</taxon>
        <taxon>Cylicocyclus</taxon>
    </lineage>
</organism>
<feature type="chain" id="PRO_5041203267" description="Secreted protein" evidence="1">
    <location>
        <begin position="18"/>
        <end position="74"/>
    </location>
</feature>
<name>A0AA36DQN5_CYLNA</name>
<comment type="caution">
    <text evidence="2">The sequence shown here is derived from an EMBL/GenBank/DDBJ whole genome shotgun (WGS) entry which is preliminary data.</text>
</comment>
<evidence type="ECO:0000313" key="2">
    <source>
        <dbReference type="EMBL" id="CAJ0591225.1"/>
    </source>
</evidence>
<protein>
    <recommendedName>
        <fullName evidence="4">Secreted protein</fullName>
    </recommendedName>
</protein>
<keyword evidence="3" id="KW-1185">Reference proteome</keyword>
<dbReference type="AlphaFoldDB" id="A0AA36DQN5"/>
<evidence type="ECO:0008006" key="4">
    <source>
        <dbReference type="Google" id="ProtNLM"/>
    </source>
</evidence>
<evidence type="ECO:0000313" key="3">
    <source>
        <dbReference type="Proteomes" id="UP001176961"/>
    </source>
</evidence>